<gene>
    <name evidence="2" type="ORF">CLO192961_LOCUS273220</name>
</gene>
<dbReference type="InterPro" id="IPR050317">
    <property type="entry name" value="Plant_Fungal_Acyltransferase"/>
</dbReference>
<name>A0ABY6UFA6_BIOOC</name>
<dbReference type="PANTHER" id="PTHR31642:SF310">
    <property type="entry name" value="FATTY ALCOHOL:CAFFEOYL-COA ACYLTRANSFERASE"/>
    <property type="match status" value="1"/>
</dbReference>
<sequence>MESLRNTCSYFLGRGEIPTVDTDEVFPLYFLDNLQAGRVLVLSQTLKFDDVLDPEKLHDGLRKLIQHGDWRKLGGRLRKKSDGNVELHVPKEFTKERPAVQFSAENIDISIDEHSTARQFPRATESPSLHPGQEVFQEFSAFSKGPTTLQGYLQSDHPALRVHVTTFTDATLVALTWPHAVAGALGLKNILTAWSVSLKDEGNIPALLGARKDVLDGIGTSQDCTVPYVLDNVELKGWGFVKFAFRLMWTVLWRPKVETRTICLPRDFVSKLRRDTVKEFGEIQGPSGDVFLSEGDVLTAWLTRFVSRARGGTRPAILVNPLDVSKRLQSAMAPGGLYVQNMAVALYTLVEANVLAKKTLGEMARVVRLSIQQQATEEQMRSQLRHFRKLGPNKMQSLYGSSDSHLVVFSNWTTFKMFEAVDFSPAITKRSPHSAGGKPAYMHCQSLSKDPMMRDVFAITGKDLEGNYWINSFLYPEDWPAFEDYMENTCATLG</sequence>
<evidence type="ECO:0000256" key="1">
    <source>
        <dbReference type="ARBA" id="ARBA00022679"/>
    </source>
</evidence>
<accession>A0ABY6UFA6</accession>
<comment type="caution">
    <text evidence="2">The sequence shown here is derived from an EMBL/GenBank/DDBJ whole genome shotgun (WGS) entry which is preliminary data.</text>
</comment>
<dbReference type="InterPro" id="IPR023213">
    <property type="entry name" value="CAT-like_dom_sf"/>
</dbReference>
<dbReference type="PANTHER" id="PTHR31642">
    <property type="entry name" value="TRICHOTHECENE 3-O-ACETYLTRANSFERASE"/>
    <property type="match status" value="1"/>
</dbReference>
<dbReference type="EMBL" id="CABFNS010000812">
    <property type="protein sequence ID" value="VUC29898.1"/>
    <property type="molecule type" value="Genomic_DNA"/>
</dbReference>
<reference evidence="2 3" key="1">
    <citation type="submission" date="2019-06" db="EMBL/GenBank/DDBJ databases">
        <authorList>
            <person name="Broberg M."/>
        </authorList>
    </citation>
    <scope>NUCLEOTIDE SEQUENCE [LARGE SCALE GENOMIC DNA]</scope>
</reference>
<evidence type="ECO:0000313" key="3">
    <source>
        <dbReference type="Proteomes" id="UP000766486"/>
    </source>
</evidence>
<keyword evidence="1" id="KW-0808">Transferase</keyword>
<proteinExistence type="predicted"/>
<protein>
    <submittedName>
        <fullName evidence="2">Uncharacterized protein</fullName>
    </submittedName>
</protein>
<dbReference type="Gene3D" id="3.30.559.10">
    <property type="entry name" value="Chloramphenicol acetyltransferase-like domain"/>
    <property type="match status" value="2"/>
</dbReference>
<keyword evidence="3" id="KW-1185">Reference proteome</keyword>
<dbReference type="Pfam" id="PF02458">
    <property type="entry name" value="Transferase"/>
    <property type="match status" value="1"/>
</dbReference>
<dbReference type="Proteomes" id="UP000766486">
    <property type="component" value="Unassembled WGS sequence"/>
</dbReference>
<evidence type="ECO:0000313" key="2">
    <source>
        <dbReference type="EMBL" id="VUC29898.1"/>
    </source>
</evidence>
<organism evidence="2 3">
    <name type="scientific">Bionectria ochroleuca</name>
    <name type="common">Gliocladium roseum</name>
    <dbReference type="NCBI Taxonomy" id="29856"/>
    <lineage>
        <taxon>Eukaryota</taxon>
        <taxon>Fungi</taxon>
        <taxon>Dikarya</taxon>
        <taxon>Ascomycota</taxon>
        <taxon>Pezizomycotina</taxon>
        <taxon>Sordariomycetes</taxon>
        <taxon>Hypocreomycetidae</taxon>
        <taxon>Hypocreales</taxon>
        <taxon>Bionectriaceae</taxon>
        <taxon>Clonostachys</taxon>
    </lineage>
</organism>